<dbReference type="AlphaFoldDB" id="A0A9Q0GQ82"/>
<sequence>MLWHNGKGGGGVEGIACSKEQSNCLSDEKDIRTAKDNVHLFLFTMKGEGVEDTACSKEQSNCLSDEKDIRTAKEKELKTLLAQKNNQAASMMEKASELRRILVLICICVIVDLKLGSPSMQYTDEHEAPSDSKIFYSKELKLKMKSEAEEKPRRELRQ</sequence>
<dbReference type="EMBL" id="JAMYWD010000012">
    <property type="protein sequence ID" value="KAJ4950470.1"/>
    <property type="molecule type" value="Genomic_DNA"/>
</dbReference>
<proteinExistence type="predicted"/>
<dbReference type="Proteomes" id="UP001141806">
    <property type="component" value="Unassembled WGS sequence"/>
</dbReference>
<protein>
    <submittedName>
        <fullName evidence="1">Uncharacterized protein</fullName>
    </submittedName>
</protein>
<comment type="caution">
    <text evidence="1">The sequence shown here is derived from an EMBL/GenBank/DDBJ whole genome shotgun (WGS) entry which is preliminary data.</text>
</comment>
<reference evidence="1" key="1">
    <citation type="journal article" date="2023" name="Plant J.">
        <title>The genome of the king protea, Protea cynaroides.</title>
        <authorList>
            <person name="Chang J."/>
            <person name="Duong T.A."/>
            <person name="Schoeman C."/>
            <person name="Ma X."/>
            <person name="Roodt D."/>
            <person name="Barker N."/>
            <person name="Li Z."/>
            <person name="Van de Peer Y."/>
            <person name="Mizrachi E."/>
        </authorList>
    </citation>
    <scope>NUCLEOTIDE SEQUENCE</scope>
    <source>
        <tissue evidence="1">Young leaves</tissue>
    </source>
</reference>
<evidence type="ECO:0000313" key="2">
    <source>
        <dbReference type="Proteomes" id="UP001141806"/>
    </source>
</evidence>
<keyword evidence="2" id="KW-1185">Reference proteome</keyword>
<name>A0A9Q0GQ82_9MAGN</name>
<evidence type="ECO:0000313" key="1">
    <source>
        <dbReference type="EMBL" id="KAJ4950470.1"/>
    </source>
</evidence>
<gene>
    <name evidence="1" type="ORF">NE237_027302</name>
</gene>
<accession>A0A9Q0GQ82</accession>
<organism evidence="1 2">
    <name type="scientific">Protea cynaroides</name>
    <dbReference type="NCBI Taxonomy" id="273540"/>
    <lineage>
        <taxon>Eukaryota</taxon>
        <taxon>Viridiplantae</taxon>
        <taxon>Streptophyta</taxon>
        <taxon>Embryophyta</taxon>
        <taxon>Tracheophyta</taxon>
        <taxon>Spermatophyta</taxon>
        <taxon>Magnoliopsida</taxon>
        <taxon>Proteales</taxon>
        <taxon>Proteaceae</taxon>
        <taxon>Protea</taxon>
    </lineage>
</organism>